<reference evidence="1" key="1">
    <citation type="submission" date="2014-09" db="EMBL/GenBank/DDBJ databases">
        <authorList>
            <person name="Magalhaes I.L.F."/>
            <person name="Oliveira U."/>
            <person name="Santos F.R."/>
            <person name="Vidigal T.H.D.A."/>
            <person name="Brescovit A.D."/>
            <person name="Santos A.J."/>
        </authorList>
    </citation>
    <scope>NUCLEOTIDE SEQUENCE</scope>
    <source>
        <tissue evidence="1">Shoot tissue taken approximately 20 cm above the soil surface</tissue>
    </source>
</reference>
<proteinExistence type="predicted"/>
<organism evidence="1">
    <name type="scientific">Arundo donax</name>
    <name type="common">Giant reed</name>
    <name type="synonym">Donax arundinaceus</name>
    <dbReference type="NCBI Taxonomy" id="35708"/>
    <lineage>
        <taxon>Eukaryota</taxon>
        <taxon>Viridiplantae</taxon>
        <taxon>Streptophyta</taxon>
        <taxon>Embryophyta</taxon>
        <taxon>Tracheophyta</taxon>
        <taxon>Spermatophyta</taxon>
        <taxon>Magnoliopsida</taxon>
        <taxon>Liliopsida</taxon>
        <taxon>Poales</taxon>
        <taxon>Poaceae</taxon>
        <taxon>PACMAD clade</taxon>
        <taxon>Arundinoideae</taxon>
        <taxon>Arundineae</taxon>
        <taxon>Arundo</taxon>
    </lineage>
</organism>
<accession>A0A0A8YWD8</accession>
<sequence>MRGQRLCLRALRLSPSTFAPPPTVMAPMGQPRSLWGRRRRLPLGL</sequence>
<dbReference type="AlphaFoldDB" id="A0A0A8YWD8"/>
<dbReference type="EMBL" id="GBRH01268177">
    <property type="protein sequence ID" value="JAD29718.1"/>
    <property type="molecule type" value="Transcribed_RNA"/>
</dbReference>
<protein>
    <submittedName>
        <fullName evidence="1">Uncharacterized protein</fullName>
    </submittedName>
</protein>
<evidence type="ECO:0000313" key="1">
    <source>
        <dbReference type="EMBL" id="JAD29718.1"/>
    </source>
</evidence>
<name>A0A0A8YWD8_ARUDO</name>
<reference evidence="1" key="2">
    <citation type="journal article" date="2015" name="Data Brief">
        <title>Shoot transcriptome of the giant reed, Arundo donax.</title>
        <authorList>
            <person name="Barrero R.A."/>
            <person name="Guerrero F.D."/>
            <person name="Moolhuijzen P."/>
            <person name="Goolsby J.A."/>
            <person name="Tidwell J."/>
            <person name="Bellgard S.E."/>
            <person name="Bellgard M.I."/>
        </authorList>
    </citation>
    <scope>NUCLEOTIDE SEQUENCE</scope>
    <source>
        <tissue evidence="1">Shoot tissue taken approximately 20 cm above the soil surface</tissue>
    </source>
</reference>